<comment type="similarity">
    <text evidence="3 14">Belongs to the class I-like SAM-binding methyltransferase superfamily. RsmB/NOP family.</text>
</comment>
<dbReference type="Proteomes" id="UP000824229">
    <property type="component" value="Unassembled WGS sequence"/>
</dbReference>
<evidence type="ECO:0000256" key="12">
    <source>
        <dbReference type="ARBA" id="ARBA00031088"/>
    </source>
</evidence>
<keyword evidence="8 14" id="KW-0808">Transferase</keyword>
<dbReference type="SUPFAM" id="SSF48013">
    <property type="entry name" value="NusB-like"/>
    <property type="match status" value="1"/>
</dbReference>
<gene>
    <name evidence="16" type="primary">rsmB</name>
    <name evidence="16" type="ORF">H9872_09115</name>
</gene>
<dbReference type="EC" id="2.1.1.176" evidence="4"/>
<dbReference type="Gene3D" id="1.10.940.10">
    <property type="entry name" value="NusB-like"/>
    <property type="match status" value="1"/>
</dbReference>
<feature type="binding site" evidence="14">
    <location>
        <position position="310"/>
    </location>
    <ligand>
        <name>S-adenosyl-L-methionine</name>
        <dbReference type="ChEBI" id="CHEBI:59789"/>
    </ligand>
</feature>
<dbReference type="Pfam" id="PF01029">
    <property type="entry name" value="NusB"/>
    <property type="match status" value="1"/>
</dbReference>
<dbReference type="AlphaFoldDB" id="A0A9E2KE40"/>
<dbReference type="PANTHER" id="PTHR22807:SF53">
    <property type="entry name" value="RIBOSOMAL RNA SMALL SUBUNIT METHYLTRANSFERASE B-RELATED"/>
    <property type="match status" value="1"/>
</dbReference>
<reference evidence="16" key="1">
    <citation type="journal article" date="2021" name="PeerJ">
        <title>Extensive microbial diversity within the chicken gut microbiome revealed by metagenomics and culture.</title>
        <authorList>
            <person name="Gilroy R."/>
            <person name="Ravi A."/>
            <person name="Getino M."/>
            <person name="Pursley I."/>
            <person name="Horton D.L."/>
            <person name="Alikhan N.F."/>
            <person name="Baker D."/>
            <person name="Gharbi K."/>
            <person name="Hall N."/>
            <person name="Watson M."/>
            <person name="Adriaenssens E.M."/>
            <person name="Foster-Nyarko E."/>
            <person name="Jarju S."/>
            <person name="Secka A."/>
            <person name="Antonio M."/>
            <person name="Oren A."/>
            <person name="Chaudhuri R.R."/>
            <person name="La Ragione R."/>
            <person name="Hildebrand F."/>
            <person name="Pallen M.J."/>
        </authorList>
    </citation>
    <scope>NUCLEOTIDE SEQUENCE</scope>
    <source>
        <strain evidence="16">B5-657</strain>
    </source>
</reference>
<dbReference type="GO" id="GO:0005737">
    <property type="term" value="C:cytoplasm"/>
    <property type="evidence" value="ECO:0007669"/>
    <property type="project" value="UniProtKB-SubCell"/>
</dbReference>
<evidence type="ECO:0000256" key="8">
    <source>
        <dbReference type="ARBA" id="ARBA00022679"/>
    </source>
</evidence>
<feature type="binding site" evidence="14">
    <location>
        <begin position="259"/>
        <end position="265"/>
    </location>
    <ligand>
        <name>S-adenosyl-L-methionine</name>
        <dbReference type="ChEBI" id="CHEBI:59789"/>
    </ligand>
</feature>
<dbReference type="NCBIfam" id="NF011494">
    <property type="entry name" value="PRK14902.1"/>
    <property type="match status" value="1"/>
</dbReference>
<evidence type="ECO:0000256" key="3">
    <source>
        <dbReference type="ARBA" id="ARBA00007494"/>
    </source>
</evidence>
<dbReference type="GO" id="GO:0008649">
    <property type="term" value="F:rRNA methyltransferase activity"/>
    <property type="evidence" value="ECO:0007669"/>
    <property type="project" value="InterPro"/>
</dbReference>
<dbReference type="EMBL" id="JAHLFQ010000210">
    <property type="protein sequence ID" value="MBU3804898.1"/>
    <property type="molecule type" value="Genomic_DNA"/>
</dbReference>
<evidence type="ECO:0000313" key="17">
    <source>
        <dbReference type="Proteomes" id="UP000824229"/>
    </source>
</evidence>
<evidence type="ECO:0000259" key="15">
    <source>
        <dbReference type="PROSITE" id="PS51686"/>
    </source>
</evidence>
<dbReference type="PANTHER" id="PTHR22807">
    <property type="entry name" value="NOP2 YEAST -RELATED NOL1/NOP2/FMU SUN DOMAIN-CONTAINING"/>
    <property type="match status" value="1"/>
</dbReference>
<evidence type="ECO:0000313" key="16">
    <source>
        <dbReference type="EMBL" id="MBU3804898.1"/>
    </source>
</evidence>
<feature type="active site" description="Nucleophile" evidence="14">
    <location>
        <position position="381"/>
    </location>
</feature>
<dbReference type="NCBIfam" id="TIGR00563">
    <property type="entry name" value="rsmB"/>
    <property type="match status" value="1"/>
</dbReference>
<dbReference type="InterPro" id="IPR023267">
    <property type="entry name" value="RCMT"/>
</dbReference>
<dbReference type="PROSITE" id="PS01153">
    <property type="entry name" value="NOL1_NOP2_SUN"/>
    <property type="match status" value="1"/>
</dbReference>
<dbReference type="Pfam" id="PF01189">
    <property type="entry name" value="Methyltr_RsmB-F"/>
    <property type="match status" value="1"/>
</dbReference>
<name>A0A9E2KE40_9FIRM</name>
<evidence type="ECO:0000256" key="7">
    <source>
        <dbReference type="ARBA" id="ARBA00022603"/>
    </source>
</evidence>
<dbReference type="SUPFAM" id="SSF53335">
    <property type="entry name" value="S-adenosyl-L-methionine-dependent methyltransferases"/>
    <property type="match status" value="1"/>
</dbReference>
<evidence type="ECO:0000256" key="6">
    <source>
        <dbReference type="ARBA" id="ARBA00022552"/>
    </source>
</evidence>
<dbReference type="FunFam" id="3.40.50.150:FF:000022">
    <property type="entry name" value="Ribosomal RNA small subunit methyltransferase B"/>
    <property type="match status" value="1"/>
</dbReference>
<comment type="subcellular location">
    <subcellularLocation>
        <location evidence="2">Cytoplasm</location>
    </subcellularLocation>
</comment>
<evidence type="ECO:0000256" key="13">
    <source>
        <dbReference type="ARBA" id="ARBA00047283"/>
    </source>
</evidence>
<dbReference type="InterPro" id="IPR006027">
    <property type="entry name" value="NusB_RsmB_TIM44"/>
</dbReference>
<proteinExistence type="inferred from homology"/>
<dbReference type="GO" id="GO:0003723">
    <property type="term" value="F:RNA binding"/>
    <property type="evidence" value="ECO:0007669"/>
    <property type="project" value="UniProtKB-UniRule"/>
</dbReference>
<dbReference type="GO" id="GO:0006355">
    <property type="term" value="P:regulation of DNA-templated transcription"/>
    <property type="evidence" value="ECO:0007669"/>
    <property type="project" value="InterPro"/>
</dbReference>
<dbReference type="Pfam" id="PF22458">
    <property type="entry name" value="RsmF-B_ferredox"/>
    <property type="match status" value="1"/>
</dbReference>
<organism evidence="16 17">
    <name type="scientific">Candidatus Cellulosilyticum pullistercoris</name>
    <dbReference type="NCBI Taxonomy" id="2838521"/>
    <lineage>
        <taxon>Bacteria</taxon>
        <taxon>Bacillati</taxon>
        <taxon>Bacillota</taxon>
        <taxon>Clostridia</taxon>
        <taxon>Lachnospirales</taxon>
        <taxon>Cellulosilyticaceae</taxon>
        <taxon>Cellulosilyticum</taxon>
    </lineage>
</organism>
<keyword evidence="9 14" id="KW-0949">S-adenosyl-L-methionine</keyword>
<dbReference type="InterPro" id="IPR004573">
    <property type="entry name" value="rRNA_ssu_MeTfrase_B"/>
</dbReference>
<reference evidence="16" key="2">
    <citation type="submission" date="2021-04" db="EMBL/GenBank/DDBJ databases">
        <authorList>
            <person name="Gilroy R."/>
        </authorList>
    </citation>
    <scope>NUCLEOTIDE SEQUENCE</scope>
    <source>
        <strain evidence="16">B5-657</strain>
    </source>
</reference>
<accession>A0A9E2KE40</accession>
<dbReference type="Gene3D" id="3.40.50.150">
    <property type="entry name" value="Vaccinia Virus protein VP39"/>
    <property type="match status" value="1"/>
</dbReference>
<evidence type="ECO:0000256" key="14">
    <source>
        <dbReference type="PROSITE-ProRule" id="PRU01023"/>
    </source>
</evidence>
<dbReference type="PRINTS" id="PR02008">
    <property type="entry name" value="RCMTFAMILY"/>
</dbReference>
<evidence type="ECO:0000256" key="5">
    <source>
        <dbReference type="ARBA" id="ARBA00022490"/>
    </source>
</evidence>
<dbReference type="InterPro" id="IPR018314">
    <property type="entry name" value="RsmB/NOL1/NOP2-like_CS"/>
</dbReference>
<evidence type="ECO:0000256" key="9">
    <source>
        <dbReference type="ARBA" id="ARBA00022691"/>
    </source>
</evidence>
<feature type="domain" description="SAM-dependent MTase RsmB/NOP-type" evidence="15">
    <location>
        <begin position="169"/>
        <end position="444"/>
    </location>
</feature>
<dbReference type="InterPro" id="IPR049560">
    <property type="entry name" value="MeTrfase_RsmB-F_NOP2_cat"/>
</dbReference>
<dbReference type="InterPro" id="IPR035926">
    <property type="entry name" value="NusB-like_sf"/>
</dbReference>
<evidence type="ECO:0000256" key="2">
    <source>
        <dbReference type="ARBA" id="ARBA00004496"/>
    </source>
</evidence>
<dbReference type="InterPro" id="IPR054728">
    <property type="entry name" value="RsmB-like_ferredoxin"/>
</dbReference>
<dbReference type="InterPro" id="IPR001678">
    <property type="entry name" value="MeTrfase_RsmB-F_NOP2_dom"/>
</dbReference>
<protein>
    <recommendedName>
        <fullName evidence="4">16S rRNA (cytosine(967)-C(5))-methyltransferase</fullName>
        <ecNumber evidence="4">2.1.1.176</ecNumber>
    </recommendedName>
    <alternativeName>
        <fullName evidence="11">16S rRNA m5C967 methyltransferase</fullName>
    </alternativeName>
    <alternativeName>
        <fullName evidence="12">rRNA (cytosine-C(5)-)-methyltransferase RsmB</fullName>
    </alternativeName>
</protein>
<keyword evidence="5" id="KW-0963">Cytoplasm</keyword>
<dbReference type="Gene3D" id="3.30.70.1170">
    <property type="entry name" value="Sun protein, domain 3"/>
    <property type="match status" value="1"/>
</dbReference>
<comment type="catalytic activity">
    <reaction evidence="13">
        <text>cytidine(967) in 16S rRNA + S-adenosyl-L-methionine = 5-methylcytidine(967) in 16S rRNA + S-adenosyl-L-homocysteine + H(+)</text>
        <dbReference type="Rhea" id="RHEA:42748"/>
        <dbReference type="Rhea" id="RHEA-COMP:10219"/>
        <dbReference type="Rhea" id="RHEA-COMP:10220"/>
        <dbReference type="ChEBI" id="CHEBI:15378"/>
        <dbReference type="ChEBI" id="CHEBI:57856"/>
        <dbReference type="ChEBI" id="CHEBI:59789"/>
        <dbReference type="ChEBI" id="CHEBI:74483"/>
        <dbReference type="ChEBI" id="CHEBI:82748"/>
        <dbReference type="EC" id="2.1.1.176"/>
    </reaction>
</comment>
<dbReference type="CDD" id="cd02440">
    <property type="entry name" value="AdoMet_MTases"/>
    <property type="match status" value="1"/>
</dbReference>
<dbReference type="PROSITE" id="PS51686">
    <property type="entry name" value="SAM_MT_RSMB_NOP"/>
    <property type="match status" value="1"/>
</dbReference>
<keyword evidence="7 14" id="KW-0489">Methyltransferase</keyword>
<evidence type="ECO:0000256" key="1">
    <source>
        <dbReference type="ARBA" id="ARBA00002724"/>
    </source>
</evidence>
<comment type="function">
    <text evidence="1">Specifically methylates the cytosine at position 967 (m5C967) of 16S rRNA.</text>
</comment>
<sequence length="446" mass="50770">MKTVREQIVDLLIEVERDKSYAQLSLKKALVDLEVRDKALATEVFYGTLKYQIQIDYWLNQYSKTPVKKMKPLIRNLLRMSVYQMLHLDKIPVSAVINEAVKIAKKRKFQGLSGFVNGLLRKIDRERENLSFPDEKENLSYSLSIKYALPEWIVSMWLKRYDKEMVEEIGRALNKRAEVCGRVNTLKGSKEGLVQTLEKEGVQVESGHLLEEAFYLKKVENLQNLASFKVGAWTVQDESAMLVAHVVSPQKGECLLDMCSAPGGKSMHMAAFMENEGEIISCDVHEHKLELIEKNAARLGIKIIKPTLQDGMVLNEDFVGKFDKVLLDAPCSGLGIMKRKPDIRLHKTKEDLKEIVAIQKALLKNAVKYLKPNGRLIYSTCTISYEENEKMIREAMKEYGLELENIVDTIPKSIQGAIEDQGMIQILPNMADTDGFFIASLKRRSI</sequence>
<keyword evidence="10 14" id="KW-0694">RNA-binding</keyword>
<evidence type="ECO:0000256" key="11">
    <source>
        <dbReference type="ARBA" id="ARBA00030399"/>
    </source>
</evidence>
<feature type="binding site" evidence="14">
    <location>
        <position position="328"/>
    </location>
    <ligand>
        <name>S-adenosyl-L-methionine</name>
        <dbReference type="ChEBI" id="CHEBI:59789"/>
    </ligand>
</feature>
<comment type="caution">
    <text evidence="16">The sequence shown here is derived from an EMBL/GenBank/DDBJ whole genome shotgun (WGS) entry which is preliminary data.</text>
</comment>
<evidence type="ECO:0000256" key="10">
    <source>
        <dbReference type="ARBA" id="ARBA00022884"/>
    </source>
</evidence>
<keyword evidence="6" id="KW-0698">rRNA processing</keyword>
<dbReference type="InterPro" id="IPR029063">
    <property type="entry name" value="SAM-dependent_MTases_sf"/>
</dbReference>
<evidence type="ECO:0000256" key="4">
    <source>
        <dbReference type="ARBA" id="ARBA00012140"/>
    </source>
</evidence>
<feature type="binding site" evidence="14">
    <location>
        <position position="283"/>
    </location>
    <ligand>
        <name>S-adenosyl-L-methionine</name>
        <dbReference type="ChEBI" id="CHEBI:59789"/>
    </ligand>
</feature>